<organism evidence="10">
    <name type="scientific">Elliptochloris bilobata</name>
    <dbReference type="NCBI Taxonomy" id="381761"/>
    <lineage>
        <taxon>Eukaryota</taxon>
        <taxon>Viridiplantae</taxon>
        <taxon>Chlorophyta</taxon>
        <taxon>core chlorophytes</taxon>
        <taxon>Trebouxiophyceae</taxon>
        <taxon>Trebouxiophyceae incertae sedis</taxon>
        <taxon>Elliptochloris clade</taxon>
        <taxon>Elliptochloris</taxon>
    </lineage>
</organism>
<dbReference type="GO" id="GO:0003735">
    <property type="term" value="F:structural constituent of ribosome"/>
    <property type="evidence" value="ECO:0007669"/>
    <property type="project" value="InterPro"/>
</dbReference>
<sequence length="156" mass="17930">MARRRPPKKLESGPDPVYGSKLVQMVVNRLMKQGKKPLAYRICYLSMELIEKETRRDPLLLLEEAIRNVTPVMQVKAKRRGGATYQVPVPVEVEQGTALAIRWILSACRNRSGKRMAFKLRDELLDASKKMGSAMRRREEVNRMAEANKAFAKNRF</sequence>
<keyword evidence="4 7" id="KW-0689">Ribosomal protein</keyword>
<keyword evidence="3 7" id="KW-0694">RNA-binding</keyword>
<dbReference type="InterPro" id="IPR005717">
    <property type="entry name" value="Ribosomal_uS7_bac/org-type"/>
</dbReference>
<evidence type="ECO:0000259" key="9">
    <source>
        <dbReference type="Pfam" id="PF00177"/>
    </source>
</evidence>
<dbReference type="InterPro" id="IPR000235">
    <property type="entry name" value="Ribosomal_uS7"/>
</dbReference>
<dbReference type="InterPro" id="IPR036823">
    <property type="entry name" value="Ribosomal_uS7_dom_sf"/>
</dbReference>
<dbReference type="Gene3D" id="1.10.455.10">
    <property type="entry name" value="Ribosomal protein S7 domain"/>
    <property type="match status" value="1"/>
</dbReference>
<keyword evidence="10" id="KW-0934">Plastid</keyword>
<dbReference type="HAMAP" id="MF_00480_B">
    <property type="entry name" value="Ribosomal_uS7_B"/>
    <property type="match status" value="1"/>
</dbReference>
<dbReference type="CDD" id="cd14871">
    <property type="entry name" value="uS7_Chloroplast"/>
    <property type="match status" value="1"/>
</dbReference>
<dbReference type="EMBL" id="KM462887">
    <property type="protein sequence ID" value="AIT95624.1"/>
    <property type="molecule type" value="Genomic_DNA"/>
</dbReference>
<name>A0A097KR38_9CHLO</name>
<accession>A0A097KR38</accession>
<evidence type="ECO:0000256" key="1">
    <source>
        <dbReference type="ARBA" id="ARBA00007151"/>
    </source>
</evidence>
<dbReference type="GO" id="GO:0019843">
    <property type="term" value="F:rRNA binding"/>
    <property type="evidence" value="ECO:0007669"/>
    <property type="project" value="UniProtKB-UniRule"/>
</dbReference>
<dbReference type="AlphaFoldDB" id="A0A097KR38"/>
<dbReference type="NCBIfam" id="TIGR01029">
    <property type="entry name" value="rpsG_bact"/>
    <property type="match status" value="1"/>
</dbReference>
<feature type="domain" description="Small ribosomal subunit protein uS7" evidence="9">
    <location>
        <begin position="3"/>
        <end position="149"/>
    </location>
</feature>
<evidence type="ECO:0000313" key="10">
    <source>
        <dbReference type="EMBL" id="AIT95624.1"/>
    </source>
</evidence>
<dbReference type="InterPro" id="IPR020606">
    <property type="entry name" value="Ribosomal_uS7_CS"/>
</dbReference>
<dbReference type="SUPFAM" id="SSF47973">
    <property type="entry name" value="Ribosomal protein S7"/>
    <property type="match status" value="1"/>
</dbReference>
<comment type="function">
    <text evidence="7">One of the primary rRNA binding proteins, it binds directly to 16S rRNA where it nucleates assembly of the head domain of the 30S subunit.</text>
</comment>
<keyword evidence="5 7" id="KW-0687">Ribonucleoprotein</keyword>
<comment type="subunit">
    <text evidence="7">Part of the 30S ribosomal subunit.</text>
</comment>
<dbReference type="InterPro" id="IPR023798">
    <property type="entry name" value="Ribosomal_uS7_dom"/>
</dbReference>
<dbReference type="GO" id="GO:0009507">
    <property type="term" value="C:chloroplast"/>
    <property type="evidence" value="ECO:0007669"/>
    <property type="project" value="UniProtKB-SubCell"/>
</dbReference>
<reference evidence="10" key="1">
    <citation type="journal article" date="2014" name="BMC Evol. Biol.">
        <title>Chloroplast phylogenomic analysis resolves deep-level relationships within the green algal class Trebouxiophyceae.</title>
        <authorList>
            <person name="Lemieux C."/>
            <person name="Otis C."/>
            <person name="Turmel M."/>
        </authorList>
    </citation>
    <scope>NUCLEOTIDE SEQUENCE</scope>
</reference>
<proteinExistence type="inferred from homology"/>
<dbReference type="PANTHER" id="PTHR11205">
    <property type="entry name" value="RIBOSOMAL PROTEIN S7"/>
    <property type="match status" value="1"/>
</dbReference>
<dbReference type="RefSeq" id="YP_009106789.1">
    <property type="nucleotide sequence ID" value="NC_025548.1"/>
</dbReference>
<evidence type="ECO:0000256" key="6">
    <source>
        <dbReference type="ARBA" id="ARBA00035151"/>
    </source>
</evidence>
<protein>
    <recommendedName>
        <fullName evidence="6 7">Small ribosomal subunit protein uS7c</fullName>
    </recommendedName>
</protein>
<comment type="similarity">
    <text evidence="1 7 8">Belongs to the universal ribosomal protein uS7 family.</text>
</comment>
<dbReference type="GeneID" id="22161308"/>
<geneLocation type="chloroplast" evidence="10"/>
<comment type="subcellular location">
    <subcellularLocation>
        <location evidence="7">Plastid</location>
        <location evidence="7">Chloroplast</location>
    </subcellularLocation>
</comment>
<dbReference type="FunFam" id="1.10.455.10:FF:000001">
    <property type="entry name" value="30S ribosomal protein S7"/>
    <property type="match status" value="1"/>
</dbReference>
<evidence type="ECO:0000256" key="3">
    <source>
        <dbReference type="ARBA" id="ARBA00022884"/>
    </source>
</evidence>
<dbReference type="PROSITE" id="PS00052">
    <property type="entry name" value="RIBOSOMAL_S7"/>
    <property type="match status" value="1"/>
</dbReference>
<dbReference type="PIRSF" id="PIRSF002122">
    <property type="entry name" value="RPS7p_RPS7a_RPS5e_RPS7o"/>
    <property type="match status" value="1"/>
</dbReference>
<evidence type="ECO:0000256" key="7">
    <source>
        <dbReference type="HAMAP-Rule" id="MF_00480"/>
    </source>
</evidence>
<keyword evidence="10" id="KW-0150">Chloroplast</keyword>
<dbReference type="GO" id="GO:0015935">
    <property type="term" value="C:small ribosomal subunit"/>
    <property type="evidence" value="ECO:0007669"/>
    <property type="project" value="InterPro"/>
</dbReference>
<keyword evidence="2 7" id="KW-0699">rRNA-binding</keyword>
<evidence type="ECO:0000256" key="8">
    <source>
        <dbReference type="RuleBase" id="RU003619"/>
    </source>
</evidence>
<evidence type="ECO:0000256" key="5">
    <source>
        <dbReference type="ARBA" id="ARBA00023274"/>
    </source>
</evidence>
<evidence type="ECO:0000256" key="2">
    <source>
        <dbReference type="ARBA" id="ARBA00022730"/>
    </source>
</evidence>
<dbReference type="GO" id="GO:0006412">
    <property type="term" value="P:translation"/>
    <property type="evidence" value="ECO:0007669"/>
    <property type="project" value="UniProtKB-UniRule"/>
</dbReference>
<gene>
    <name evidence="7 10" type="primary">rps7</name>
</gene>
<dbReference type="Pfam" id="PF00177">
    <property type="entry name" value="Ribosomal_S7"/>
    <property type="match status" value="1"/>
</dbReference>
<evidence type="ECO:0000256" key="4">
    <source>
        <dbReference type="ARBA" id="ARBA00022980"/>
    </source>
</evidence>